<keyword evidence="2" id="KW-0808">Transferase</keyword>
<dbReference type="AlphaFoldDB" id="A0A516H078"/>
<keyword evidence="3" id="KW-1185">Reference proteome</keyword>
<dbReference type="Gene3D" id="3.40.50.150">
    <property type="entry name" value="Vaccinia Virus protein VP39"/>
    <property type="match status" value="1"/>
</dbReference>
<feature type="domain" description="Methyltransferase FkbM" evidence="1">
    <location>
        <begin position="56"/>
        <end position="196"/>
    </location>
</feature>
<dbReference type="NCBIfam" id="TIGR01444">
    <property type="entry name" value="fkbM_fam"/>
    <property type="match status" value="1"/>
</dbReference>
<dbReference type="SUPFAM" id="SSF53335">
    <property type="entry name" value="S-adenosyl-L-methionine-dependent methyltransferases"/>
    <property type="match status" value="1"/>
</dbReference>
<dbReference type="Proteomes" id="UP000317496">
    <property type="component" value="Chromosome"/>
</dbReference>
<dbReference type="KEGG" id="fer:FNB15_07820"/>
<sequence>MSGLERQLWTLEERVKHALIPSGLYIRYKVLKERWSGEPELRLLDMLVDRRRNAIDAGANKGTFTHVLSGLARHVHAFEPNPKMLAVLRETAADNVTVSSVALSDRSGPAEFLIPRDSRGSHSNQGGSLSRVKVRGEHTVVPVQMARLDDLNMSDIGFIKIDVEGSELEVLAGAAQVLARDRPVLLIEMEEVHTQTPIELSLAKVLQFGYRGMFFDRDRQNLRMLEDFDPEAMHRQRGPGYVFNFIFLPA</sequence>
<reference evidence="2 3" key="1">
    <citation type="submission" date="2019-07" db="EMBL/GenBank/DDBJ databases">
        <title>Genome sequencing for Ferrovibrio sp. K5.</title>
        <authorList>
            <person name="Park S.-J."/>
        </authorList>
    </citation>
    <scope>NUCLEOTIDE SEQUENCE [LARGE SCALE GENOMIC DNA]</scope>
    <source>
        <strain evidence="2 3">K5</strain>
    </source>
</reference>
<keyword evidence="2" id="KW-0489">Methyltransferase</keyword>
<dbReference type="InterPro" id="IPR052514">
    <property type="entry name" value="SAM-dependent_MTase"/>
</dbReference>
<evidence type="ECO:0000259" key="1">
    <source>
        <dbReference type="Pfam" id="PF05050"/>
    </source>
</evidence>
<protein>
    <submittedName>
        <fullName evidence="2">FkbM family methyltransferase</fullName>
    </submittedName>
</protein>
<evidence type="ECO:0000313" key="3">
    <source>
        <dbReference type="Proteomes" id="UP000317496"/>
    </source>
</evidence>
<dbReference type="EMBL" id="CP041636">
    <property type="protein sequence ID" value="QDO97181.1"/>
    <property type="molecule type" value="Genomic_DNA"/>
</dbReference>
<dbReference type="GO" id="GO:0032259">
    <property type="term" value="P:methylation"/>
    <property type="evidence" value="ECO:0007669"/>
    <property type="project" value="UniProtKB-KW"/>
</dbReference>
<dbReference type="RefSeq" id="WP_144068162.1">
    <property type="nucleotide sequence ID" value="NZ_CP041636.1"/>
</dbReference>
<name>A0A516H078_9PROT</name>
<evidence type="ECO:0000313" key="2">
    <source>
        <dbReference type="EMBL" id="QDO97181.1"/>
    </source>
</evidence>
<dbReference type="GO" id="GO:0008168">
    <property type="term" value="F:methyltransferase activity"/>
    <property type="evidence" value="ECO:0007669"/>
    <property type="project" value="UniProtKB-KW"/>
</dbReference>
<proteinExistence type="predicted"/>
<dbReference type="Pfam" id="PF05050">
    <property type="entry name" value="Methyltransf_21"/>
    <property type="match status" value="1"/>
</dbReference>
<accession>A0A516H078</accession>
<dbReference type="PANTHER" id="PTHR34203">
    <property type="entry name" value="METHYLTRANSFERASE, FKBM FAMILY PROTEIN"/>
    <property type="match status" value="1"/>
</dbReference>
<dbReference type="InterPro" id="IPR006342">
    <property type="entry name" value="FkbM_mtfrase"/>
</dbReference>
<gene>
    <name evidence="2" type="ORF">FNB15_07820</name>
</gene>
<dbReference type="OrthoDB" id="9814604at2"/>
<dbReference type="PANTHER" id="PTHR34203:SF15">
    <property type="entry name" value="SLL1173 PROTEIN"/>
    <property type="match status" value="1"/>
</dbReference>
<dbReference type="InterPro" id="IPR029063">
    <property type="entry name" value="SAM-dependent_MTases_sf"/>
</dbReference>
<organism evidence="2 3">
    <name type="scientific">Ferrovibrio terrae</name>
    <dbReference type="NCBI Taxonomy" id="2594003"/>
    <lineage>
        <taxon>Bacteria</taxon>
        <taxon>Pseudomonadati</taxon>
        <taxon>Pseudomonadota</taxon>
        <taxon>Alphaproteobacteria</taxon>
        <taxon>Rhodospirillales</taxon>
        <taxon>Rhodospirillaceae</taxon>
        <taxon>Ferrovibrio</taxon>
    </lineage>
</organism>